<accession>A0A1R1EUI0</accession>
<feature type="coiled-coil region" evidence="1">
    <location>
        <begin position="58"/>
        <end position="99"/>
    </location>
</feature>
<dbReference type="STRING" id="297318.BK138_12175"/>
<dbReference type="Proteomes" id="UP000187172">
    <property type="component" value="Unassembled WGS sequence"/>
</dbReference>
<sequence length="373" mass="42461">MGEGSNPLKPYNRRLRILCLLLPMLCLSLLRPVPELRADPSAGASTDDREILQNSLSVVEIDREIERITAQQETIQQELNKLSGQLEDKLLQIQDQQSRAGAVIRSYYMGEREGLLVAVLSAKDLGSLIHMYDVYDMIMEHDRTVLDAYQSEYKEIKNTKLAMEKKTADLEEMKSNLIEQRARVSALQQKVDQGIASSSDPEALKNMIEEFTLYWENVGLNEVKTYFDALASAMNDLPEFIQNQDGAIRTNGTTYNIDIKEDDLNAFLRSKNDLFKQFAFHFSEDEITASGQSGTLSLEVQGHYSVEEQPQNSIMFHVDKLVFNGYELPDTTCRQMEEEFDLGFYPQQIVSFVKATEVKSTDKNLHVTLKLSM</sequence>
<evidence type="ECO:0000313" key="3">
    <source>
        <dbReference type="Proteomes" id="UP000187172"/>
    </source>
</evidence>
<evidence type="ECO:0000313" key="2">
    <source>
        <dbReference type="EMBL" id="OMF55438.1"/>
    </source>
</evidence>
<organism evidence="2 3">
    <name type="scientific">Paenibacillus rhizosphaerae</name>
    <dbReference type="NCBI Taxonomy" id="297318"/>
    <lineage>
        <taxon>Bacteria</taxon>
        <taxon>Bacillati</taxon>
        <taxon>Bacillota</taxon>
        <taxon>Bacilli</taxon>
        <taxon>Bacillales</taxon>
        <taxon>Paenibacillaceae</taxon>
        <taxon>Paenibacillus</taxon>
    </lineage>
</organism>
<feature type="coiled-coil region" evidence="1">
    <location>
        <begin position="146"/>
        <end position="190"/>
    </location>
</feature>
<gene>
    <name evidence="2" type="ORF">BK138_12175</name>
</gene>
<name>A0A1R1EUI0_9BACL</name>
<reference evidence="2 3" key="1">
    <citation type="submission" date="2016-11" db="EMBL/GenBank/DDBJ databases">
        <title>Paenibacillus species isolates.</title>
        <authorList>
            <person name="Beno S.M."/>
        </authorList>
    </citation>
    <scope>NUCLEOTIDE SEQUENCE [LARGE SCALE GENOMIC DNA]</scope>
    <source>
        <strain evidence="2 3">FSL R5-0378</strain>
    </source>
</reference>
<dbReference type="Gene3D" id="6.10.250.3150">
    <property type="match status" value="1"/>
</dbReference>
<protein>
    <submittedName>
        <fullName evidence="2">Uncharacterized protein</fullName>
    </submittedName>
</protein>
<keyword evidence="3" id="KW-1185">Reference proteome</keyword>
<keyword evidence="1" id="KW-0175">Coiled coil</keyword>
<dbReference type="AlphaFoldDB" id="A0A1R1EUI0"/>
<comment type="caution">
    <text evidence="2">The sequence shown here is derived from an EMBL/GenBank/DDBJ whole genome shotgun (WGS) entry which is preliminary data.</text>
</comment>
<dbReference type="EMBL" id="MRTP01000002">
    <property type="protein sequence ID" value="OMF55438.1"/>
    <property type="molecule type" value="Genomic_DNA"/>
</dbReference>
<evidence type="ECO:0000256" key="1">
    <source>
        <dbReference type="SAM" id="Coils"/>
    </source>
</evidence>
<proteinExistence type="predicted"/>